<evidence type="ECO:0000313" key="1">
    <source>
        <dbReference type="EMBL" id="CAE7381623.1"/>
    </source>
</evidence>
<dbReference type="EMBL" id="CAJNDS010002225">
    <property type="protein sequence ID" value="CAE7381623.1"/>
    <property type="molecule type" value="Genomic_DNA"/>
</dbReference>
<dbReference type="AlphaFoldDB" id="A0A812PXP2"/>
<protein>
    <submittedName>
        <fullName evidence="1">TY4B-J protein</fullName>
    </submittedName>
</protein>
<sequence length="837" mass="95014">MAASVLEMLKASNFASVEDGDNVTEGKFGIPRYNGDPTRYQEYVFRVRARIRKEKKIDEKEVAKLGPLGLRLLEGLTGTAFRELATTLQPKREQQARELYEAGAMVGGMMSRQHGEGMAQFVMRRRAWYRALLDSSSDMKLPEVVLAEQLLQNARITDDQRLMVRTALQGKLIFDSVAQELVNQHPRLHERERFPYKGKKGFGKHHGRPKGYFHASHAYWTEQNDQDYFYDDEYAMGYLAEEYAEDGYVEENYMADYEEPDELDFQADALAYMAEQGLSLEDYDSAEYAAEMIQIDAEGYFAGKGAEESDDLPTLWGDWTLELRQTFNQSLPQCSLYDVNLAETTNLSVNFLFSIMVTVDKLFLRDGYLDHRLYLIDIMQNRDMDKRKQHPSRLRRNGALSRLSRDLCGWMEVRLEATMMPMSRWIDFYVNMSVNMGGKREMRAHECRNLQCPRHHLRRLLHHNHLLPRRLHALPVPTQRRLPSARTSISVSCVASDVAWCCPARRRMSDRERPLLRLQQPRHSHDVPITTFRGVDPMGAAGKALVWIADTKNPEIARHQLDMGQNLIVIRRQWTRRRATTSTERPRSRSFRTSTMLRLLGLEEGQQVPSSSFMRALRHVIALRACWSDRDASSATASTMVAQAAASTTTTPQHDRRGRIAIEGAKVIPCGKYKGKTRECAYQDAGYRRWVLDKITPESPPDMNALRAYFEERLDADPGLFPQAYMVLSQEPTGGEGDLIAILDTGCSQSCHGELWLQRYVQAAGQCLPALETDVGPSFHGIGGAVQTAGVRTIPLVLEMINGQYAQGTLRSAELRGSHAPLLLVSSSAGFSARSPR</sequence>
<evidence type="ECO:0000313" key="2">
    <source>
        <dbReference type="Proteomes" id="UP000604046"/>
    </source>
</evidence>
<dbReference type="Proteomes" id="UP000604046">
    <property type="component" value="Unassembled WGS sequence"/>
</dbReference>
<comment type="caution">
    <text evidence="1">The sequence shown here is derived from an EMBL/GenBank/DDBJ whole genome shotgun (WGS) entry which is preliminary data.</text>
</comment>
<gene>
    <name evidence="1" type="primary">TY4B-J</name>
    <name evidence="1" type="ORF">SNAT2548_LOCUS20830</name>
</gene>
<organism evidence="1 2">
    <name type="scientific">Symbiodinium natans</name>
    <dbReference type="NCBI Taxonomy" id="878477"/>
    <lineage>
        <taxon>Eukaryota</taxon>
        <taxon>Sar</taxon>
        <taxon>Alveolata</taxon>
        <taxon>Dinophyceae</taxon>
        <taxon>Suessiales</taxon>
        <taxon>Symbiodiniaceae</taxon>
        <taxon>Symbiodinium</taxon>
    </lineage>
</organism>
<keyword evidence="2" id="KW-1185">Reference proteome</keyword>
<accession>A0A812PXP2</accession>
<dbReference type="OrthoDB" id="448333at2759"/>
<proteinExistence type="predicted"/>
<name>A0A812PXP2_9DINO</name>
<reference evidence="1" key="1">
    <citation type="submission" date="2021-02" db="EMBL/GenBank/DDBJ databases">
        <authorList>
            <person name="Dougan E. K."/>
            <person name="Rhodes N."/>
            <person name="Thang M."/>
            <person name="Chan C."/>
        </authorList>
    </citation>
    <scope>NUCLEOTIDE SEQUENCE</scope>
</reference>